<dbReference type="EMBL" id="ALAO01000331">
    <property type="protein sequence ID" value="EKO37871.1"/>
    <property type="molecule type" value="Genomic_DNA"/>
</dbReference>
<feature type="domain" description="Lon proteolytic" evidence="2">
    <location>
        <begin position="1"/>
        <end position="71"/>
    </location>
</feature>
<comment type="caution">
    <text evidence="3">The sequence shown here is derived from an EMBL/GenBank/DDBJ whole genome shotgun (WGS) entry which is preliminary data.</text>
</comment>
<dbReference type="PRINTS" id="PR00830">
    <property type="entry name" value="ENDOLAPTASE"/>
</dbReference>
<organism evidence="3 4">
    <name type="scientific">Solidesulfovibrio magneticus str. Maddingley MBC34</name>
    <dbReference type="NCBI Taxonomy" id="1206767"/>
    <lineage>
        <taxon>Bacteria</taxon>
        <taxon>Pseudomonadati</taxon>
        <taxon>Thermodesulfobacteriota</taxon>
        <taxon>Desulfovibrionia</taxon>
        <taxon>Desulfovibrionales</taxon>
        <taxon>Desulfovibrionaceae</taxon>
        <taxon>Solidesulfovibrio</taxon>
    </lineage>
</organism>
<dbReference type="PANTHER" id="PTHR10046">
    <property type="entry name" value="ATP DEPENDENT LON PROTEASE FAMILY MEMBER"/>
    <property type="match status" value="1"/>
</dbReference>
<dbReference type="Proteomes" id="UP000006272">
    <property type="component" value="Unassembled WGS sequence"/>
</dbReference>
<dbReference type="GO" id="GO:0005524">
    <property type="term" value="F:ATP binding"/>
    <property type="evidence" value="ECO:0007669"/>
    <property type="project" value="InterPro"/>
</dbReference>
<gene>
    <name evidence="3" type="ORF">B193_3444</name>
</gene>
<dbReference type="SUPFAM" id="SSF54211">
    <property type="entry name" value="Ribosomal protein S5 domain 2-like"/>
    <property type="match status" value="1"/>
</dbReference>
<dbReference type="PROSITE" id="PS51786">
    <property type="entry name" value="LON_PROTEOLYTIC"/>
    <property type="match status" value="1"/>
</dbReference>
<name>K6GLH1_9BACT</name>
<dbReference type="InterPro" id="IPR014721">
    <property type="entry name" value="Ribsml_uS5_D2-typ_fold_subgr"/>
</dbReference>
<reference evidence="3 4" key="1">
    <citation type="submission" date="2012-07" db="EMBL/GenBank/DDBJ databases">
        <title>Draft genome sequence of Desulfovibrio magneticus str. Maddingley MBC34 obtained from a metagenomic sequence of a methanogenic enrichment isolated from coal-seam formation water in Victoria, Australia.</title>
        <authorList>
            <person name="Greenfield P."/>
            <person name="Hendry P."/>
            <person name="Li D."/>
            <person name="Rosewarne C.P."/>
            <person name="Tran-Dinh N."/>
            <person name="Elbourne L.D.H."/>
            <person name="Paulsen I.T."/>
            <person name="Midgley D.J."/>
        </authorList>
    </citation>
    <scope>NUCLEOTIDE SEQUENCE [LARGE SCALE GENOMIC DNA]</scope>
    <source>
        <strain evidence="4">Maddingley MBC34</strain>
    </source>
</reference>
<evidence type="ECO:0000259" key="2">
    <source>
        <dbReference type="PROSITE" id="PS51786"/>
    </source>
</evidence>
<sequence>MTGEITLRGRVLPVGGIKEKILAAVAAGMKRVIIPAKNMKDIHDIPKDLRGRLKIMPVERIDEVWPLARAGEDEKKA</sequence>
<dbReference type="InterPro" id="IPR027065">
    <property type="entry name" value="Lon_Prtase"/>
</dbReference>
<dbReference type="GO" id="GO:0004252">
    <property type="term" value="F:serine-type endopeptidase activity"/>
    <property type="evidence" value="ECO:0007669"/>
    <property type="project" value="InterPro"/>
</dbReference>
<dbReference type="Gene3D" id="3.30.230.10">
    <property type="match status" value="1"/>
</dbReference>
<dbReference type="GO" id="GO:0030163">
    <property type="term" value="P:protein catabolic process"/>
    <property type="evidence" value="ECO:0007669"/>
    <property type="project" value="InterPro"/>
</dbReference>
<dbReference type="PATRIC" id="fig|1206767.3.peg.3371"/>
<dbReference type="Pfam" id="PF05362">
    <property type="entry name" value="Lon_C"/>
    <property type="match status" value="1"/>
</dbReference>
<evidence type="ECO:0000313" key="3">
    <source>
        <dbReference type="EMBL" id="EKO37871.1"/>
    </source>
</evidence>
<evidence type="ECO:0000313" key="4">
    <source>
        <dbReference type="Proteomes" id="UP000006272"/>
    </source>
</evidence>
<proteinExistence type="predicted"/>
<dbReference type="AlphaFoldDB" id="K6GLH1"/>
<dbReference type="InterPro" id="IPR020568">
    <property type="entry name" value="Ribosomal_Su5_D2-typ_SF"/>
</dbReference>
<comment type="caution">
    <text evidence="1">Lacks conserved residue(s) required for the propagation of feature annotation.</text>
</comment>
<evidence type="ECO:0000256" key="1">
    <source>
        <dbReference type="PROSITE-ProRule" id="PRU01122"/>
    </source>
</evidence>
<dbReference type="InterPro" id="IPR008269">
    <property type="entry name" value="Lon_proteolytic"/>
</dbReference>
<dbReference type="GO" id="GO:0006508">
    <property type="term" value="P:proteolysis"/>
    <property type="evidence" value="ECO:0007669"/>
    <property type="project" value="InterPro"/>
</dbReference>
<dbReference type="SMR" id="K6GLH1"/>
<accession>K6GLH1</accession>
<dbReference type="GO" id="GO:0004176">
    <property type="term" value="F:ATP-dependent peptidase activity"/>
    <property type="evidence" value="ECO:0007669"/>
    <property type="project" value="InterPro"/>
</dbReference>
<protein>
    <submittedName>
        <fullName evidence="3">ATP-dependent Lon protase</fullName>
    </submittedName>
</protein>